<dbReference type="Pfam" id="PF00201">
    <property type="entry name" value="UDPGT"/>
    <property type="match status" value="1"/>
</dbReference>
<keyword evidence="3" id="KW-0732">Signal</keyword>
<dbReference type="FunFam" id="3.40.50.2000:FF:000089">
    <property type="entry name" value="Glycosyltransferase"/>
    <property type="match status" value="1"/>
</dbReference>
<protein>
    <recommendedName>
        <fullName evidence="6">Glycosyltransferase</fullName>
    </recommendedName>
</protein>
<proteinExistence type="inferred from homology"/>
<evidence type="ECO:0000256" key="2">
    <source>
        <dbReference type="ARBA" id="ARBA00022679"/>
    </source>
</evidence>
<sequence>MAMATRTIVLLPVWGAGHLMPMLEAGKRLLASSSGGHAFSVTVLQQASEVDAHIRRAEEEVAAGGGGLDVRFHRLPAVDPPTDHQGPVEFISRVVELHAPNVRAAISGLPPASPVAAVVLDLFCTPLIDVARDLAVPAYVYFTCNAAALSFFLRLPALCDEVAGEFEDMDGVAAVDIPGLPPVPPLSLPTPVMEKTKPECAWYAYHGRRFADADGIVVNTAAELEPGVLSAIAAGRCTHGNAPPPLYPIGPVISFPPPTSPAHPCVRWLEKQPPASVVFLCFGSAGFLTAAQAHEVAHGLQRSGHQFLWVLRGPPAPGTRSPADADLAGGELLPEGFLDAVAGDDGGRGMVWPTTAPQKEILAHAAVGGFVTHCGWNSVMESLWCGVPMAPWPMYAEQHLNAFAMVDAMGVAVRMEVDRKRGNFVEAAELERAVREMMGGGEEGRKVRERVAAMKVACRNAVEEGGSSAAALRRLAGDVVSRCAMNGPTKQVFV</sequence>
<comment type="caution">
    <text evidence="4">The sequence shown here is derived from an EMBL/GenBank/DDBJ whole genome shotgun (WGS) entry which is preliminary data.</text>
</comment>
<dbReference type="CDD" id="cd03784">
    <property type="entry name" value="GT1_Gtf-like"/>
    <property type="match status" value="1"/>
</dbReference>
<gene>
    <name evidence="4" type="ORF">HU200_016252</name>
</gene>
<dbReference type="Proteomes" id="UP000636709">
    <property type="component" value="Unassembled WGS sequence"/>
</dbReference>
<dbReference type="FunFam" id="3.40.50.2000:FF:000056">
    <property type="entry name" value="Glycosyltransferase"/>
    <property type="match status" value="1"/>
</dbReference>
<accession>A0A835F9N3</accession>
<feature type="chain" id="PRO_5032694979" description="Glycosyltransferase" evidence="3">
    <location>
        <begin position="16"/>
        <end position="494"/>
    </location>
</feature>
<dbReference type="OrthoDB" id="5835829at2759"/>
<dbReference type="AlphaFoldDB" id="A0A835F9N3"/>
<name>A0A835F9N3_9POAL</name>
<comment type="similarity">
    <text evidence="1">Belongs to the UDP-glycosyltransferase family.</text>
</comment>
<dbReference type="PANTHER" id="PTHR48048:SF37">
    <property type="entry name" value="UDP-GLYCOSYLTRANSFERASE 71B1"/>
    <property type="match status" value="1"/>
</dbReference>
<evidence type="ECO:0000256" key="1">
    <source>
        <dbReference type="ARBA" id="ARBA00009995"/>
    </source>
</evidence>
<dbReference type="Gene3D" id="3.40.50.2000">
    <property type="entry name" value="Glycogen Phosphorylase B"/>
    <property type="match status" value="2"/>
</dbReference>
<dbReference type="InterPro" id="IPR050481">
    <property type="entry name" value="UDP-glycosyltransf_plant"/>
</dbReference>
<evidence type="ECO:0000313" key="5">
    <source>
        <dbReference type="Proteomes" id="UP000636709"/>
    </source>
</evidence>
<dbReference type="SUPFAM" id="SSF53756">
    <property type="entry name" value="UDP-Glycosyltransferase/glycogen phosphorylase"/>
    <property type="match status" value="1"/>
</dbReference>
<organism evidence="4 5">
    <name type="scientific">Digitaria exilis</name>
    <dbReference type="NCBI Taxonomy" id="1010633"/>
    <lineage>
        <taxon>Eukaryota</taxon>
        <taxon>Viridiplantae</taxon>
        <taxon>Streptophyta</taxon>
        <taxon>Embryophyta</taxon>
        <taxon>Tracheophyta</taxon>
        <taxon>Spermatophyta</taxon>
        <taxon>Magnoliopsida</taxon>
        <taxon>Liliopsida</taxon>
        <taxon>Poales</taxon>
        <taxon>Poaceae</taxon>
        <taxon>PACMAD clade</taxon>
        <taxon>Panicoideae</taxon>
        <taxon>Panicodae</taxon>
        <taxon>Paniceae</taxon>
        <taxon>Anthephorinae</taxon>
        <taxon>Digitaria</taxon>
    </lineage>
</organism>
<keyword evidence="2" id="KW-0808">Transferase</keyword>
<dbReference type="GO" id="GO:0035251">
    <property type="term" value="F:UDP-glucosyltransferase activity"/>
    <property type="evidence" value="ECO:0007669"/>
    <property type="project" value="InterPro"/>
</dbReference>
<feature type="signal peptide" evidence="3">
    <location>
        <begin position="1"/>
        <end position="15"/>
    </location>
</feature>
<reference evidence="4" key="1">
    <citation type="submission" date="2020-07" db="EMBL/GenBank/DDBJ databases">
        <title>Genome sequence and genetic diversity analysis of an under-domesticated orphan crop, white fonio (Digitaria exilis).</title>
        <authorList>
            <person name="Bennetzen J.L."/>
            <person name="Chen S."/>
            <person name="Ma X."/>
            <person name="Wang X."/>
            <person name="Yssel A.E.J."/>
            <person name="Chaluvadi S.R."/>
            <person name="Johnson M."/>
            <person name="Gangashetty P."/>
            <person name="Hamidou F."/>
            <person name="Sanogo M.D."/>
            <person name="Zwaenepoel A."/>
            <person name="Wallace J."/>
            <person name="Van De Peer Y."/>
            <person name="Van Deynze A."/>
        </authorList>
    </citation>
    <scope>NUCLEOTIDE SEQUENCE</scope>
    <source>
        <tissue evidence="4">Leaves</tissue>
    </source>
</reference>
<dbReference type="EMBL" id="JACEFO010001605">
    <property type="protein sequence ID" value="KAF8732272.1"/>
    <property type="molecule type" value="Genomic_DNA"/>
</dbReference>
<evidence type="ECO:0000256" key="3">
    <source>
        <dbReference type="SAM" id="SignalP"/>
    </source>
</evidence>
<evidence type="ECO:0000313" key="4">
    <source>
        <dbReference type="EMBL" id="KAF8732272.1"/>
    </source>
</evidence>
<evidence type="ECO:0008006" key="6">
    <source>
        <dbReference type="Google" id="ProtNLM"/>
    </source>
</evidence>
<dbReference type="InterPro" id="IPR002213">
    <property type="entry name" value="UDP_glucos_trans"/>
</dbReference>
<keyword evidence="5" id="KW-1185">Reference proteome</keyword>
<dbReference type="PANTHER" id="PTHR48048">
    <property type="entry name" value="GLYCOSYLTRANSFERASE"/>
    <property type="match status" value="1"/>
</dbReference>